<proteinExistence type="predicted"/>
<reference evidence="2" key="1">
    <citation type="submission" date="2019-04" db="EMBL/GenBank/DDBJ databases">
        <title>Friends and foes A comparative genomics studyof 23 Aspergillus species from section Flavi.</title>
        <authorList>
            <consortium name="DOE Joint Genome Institute"/>
            <person name="Kjaerbolling I."/>
            <person name="Vesth T."/>
            <person name="Frisvad J.C."/>
            <person name="Nybo J.L."/>
            <person name="Theobald S."/>
            <person name="Kildgaard S."/>
            <person name="Isbrandt T."/>
            <person name="Kuo A."/>
            <person name="Sato A."/>
            <person name="Lyhne E.K."/>
            <person name="Kogle M.E."/>
            <person name="Wiebenga A."/>
            <person name="Kun R.S."/>
            <person name="Lubbers R.J."/>
            <person name="Makela M.R."/>
            <person name="Barry K."/>
            <person name="Chovatia M."/>
            <person name="Clum A."/>
            <person name="Daum C."/>
            <person name="Haridas S."/>
            <person name="He G."/>
            <person name="LaButti K."/>
            <person name="Lipzen A."/>
            <person name="Mondo S."/>
            <person name="Riley R."/>
            <person name="Salamov A."/>
            <person name="Simmons B.A."/>
            <person name="Magnuson J.K."/>
            <person name="Henrissat B."/>
            <person name="Mortensen U.H."/>
            <person name="Larsen T.O."/>
            <person name="Devries R.P."/>
            <person name="Grigoriev I.V."/>
            <person name="Machida M."/>
            <person name="Baker S.E."/>
            <person name="Andersen M.R."/>
        </authorList>
    </citation>
    <scope>NUCLEOTIDE SEQUENCE [LARGE SCALE GENOMIC DNA]</scope>
    <source>
        <strain evidence="2">CBS 130015</strain>
    </source>
</reference>
<evidence type="ECO:0000313" key="1">
    <source>
        <dbReference type="EMBL" id="KAE8312197.1"/>
    </source>
</evidence>
<dbReference type="Proteomes" id="UP000325433">
    <property type="component" value="Unassembled WGS sequence"/>
</dbReference>
<name>A0A5N6VU89_9EURO</name>
<evidence type="ECO:0000313" key="2">
    <source>
        <dbReference type="Proteomes" id="UP000325433"/>
    </source>
</evidence>
<dbReference type="PANTHER" id="PTHR24148">
    <property type="entry name" value="ANKYRIN REPEAT DOMAIN-CONTAINING PROTEIN 39 HOMOLOG-RELATED"/>
    <property type="match status" value="1"/>
</dbReference>
<accession>A0A5N6VU89</accession>
<gene>
    <name evidence="1" type="ORF">BDV41DRAFT_305091</name>
</gene>
<protein>
    <recommendedName>
        <fullName evidence="3">Heterokaryon incompatibility domain-containing protein</fullName>
    </recommendedName>
</protein>
<sequence length="333" mass="38319">MAPSQTELWEEDPNEGLVNRFCKGTINLMTRPCWIRAWIVQEIVLAREVKMLCGMKFFQFLDLVTISKWIMRLPSHQHPSFVAFATWIWMISPFVQEFVGQFAKYAEIRQLVEEASTTEASGIECNWKNLLITTRRAQASDPRDKLYSMAGILQHAVTPDYYISAEETYCKFTRMCLGVEGGLQILLYAGHGLLRPSRDKLRHHLFLPSWVPNWDSLPEAGTWAPIYLIMERFDTDGLMLEQDIPPYSYHGNTLEAPGIHLSEVSTHFYFGRDEGKVQHVIRLLLLDRLPGSDIQLGLSPEALVLERAIVIVKLILPLDEERIEFLQKGRLTQ</sequence>
<dbReference type="InterPro" id="IPR052895">
    <property type="entry name" value="HetReg/Transcr_Mod"/>
</dbReference>
<dbReference type="EMBL" id="ML738335">
    <property type="protein sequence ID" value="KAE8312197.1"/>
    <property type="molecule type" value="Genomic_DNA"/>
</dbReference>
<evidence type="ECO:0008006" key="3">
    <source>
        <dbReference type="Google" id="ProtNLM"/>
    </source>
</evidence>
<keyword evidence="2" id="KW-1185">Reference proteome</keyword>
<dbReference type="AlphaFoldDB" id="A0A5N6VU89"/>
<organism evidence="1 2">
    <name type="scientific">Aspergillus transmontanensis</name>
    <dbReference type="NCBI Taxonomy" id="1034304"/>
    <lineage>
        <taxon>Eukaryota</taxon>
        <taxon>Fungi</taxon>
        <taxon>Dikarya</taxon>
        <taxon>Ascomycota</taxon>
        <taxon>Pezizomycotina</taxon>
        <taxon>Eurotiomycetes</taxon>
        <taxon>Eurotiomycetidae</taxon>
        <taxon>Eurotiales</taxon>
        <taxon>Aspergillaceae</taxon>
        <taxon>Aspergillus</taxon>
        <taxon>Aspergillus subgen. Circumdati</taxon>
    </lineage>
</organism>
<dbReference type="PANTHER" id="PTHR24148:SF73">
    <property type="entry name" value="HET DOMAIN PROTEIN (AFU_ORTHOLOGUE AFUA_8G01020)"/>
    <property type="match status" value="1"/>
</dbReference>